<evidence type="ECO:0000313" key="2">
    <source>
        <dbReference type="EMBL" id="KKT51867.1"/>
    </source>
</evidence>
<dbReference type="Pfam" id="PF01381">
    <property type="entry name" value="HTH_3"/>
    <property type="match status" value="1"/>
</dbReference>
<evidence type="ECO:0000313" key="3">
    <source>
        <dbReference type="Proteomes" id="UP000034752"/>
    </source>
</evidence>
<proteinExistence type="predicted"/>
<comment type="caution">
    <text evidence="2">The sequence shown here is derived from an EMBL/GenBank/DDBJ whole genome shotgun (WGS) entry which is preliminary data.</text>
</comment>
<dbReference type="Gene3D" id="1.10.260.40">
    <property type="entry name" value="lambda repressor-like DNA-binding domains"/>
    <property type="match status" value="1"/>
</dbReference>
<dbReference type="Proteomes" id="UP000034752">
    <property type="component" value="Unassembled WGS sequence"/>
</dbReference>
<evidence type="ECO:0000259" key="1">
    <source>
        <dbReference type="PROSITE" id="PS50943"/>
    </source>
</evidence>
<dbReference type="InterPro" id="IPR001387">
    <property type="entry name" value="Cro/C1-type_HTH"/>
</dbReference>
<organism evidence="2 3">
    <name type="scientific">candidate division Kazan bacterium GW2011_GWA1_44_22</name>
    <dbReference type="NCBI Taxonomy" id="1620410"/>
    <lineage>
        <taxon>Bacteria</taxon>
        <taxon>Bacteria division Kazan-3B-28</taxon>
    </lineage>
</organism>
<dbReference type="SUPFAM" id="SSF47413">
    <property type="entry name" value="lambda repressor-like DNA-binding domains"/>
    <property type="match status" value="1"/>
</dbReference>
<dbReference type="PROSITE" id="PS50943">
    <property type="entry name" value="HTH_CROC1"/>
    <property type="match status" value="1"/>
</dbReference>
<name>A0A0G1K6A8_UNCK3</name>
<dbReference type="InterPro" id="IPR010982">
    <property type="entry name" value="Lambda_DNA-bd_dom_sf"/>
</dbReference>
<sequence>MSAQSNRGKMLFLLRSMKGESRKELAAILGITTDRVFKIEHGLSQPSKKLIEKMVQHFDSLDLAPAKVLTRILDPNIETSKKYREIYIDTQKMLITMARIFRTDLDQ</sequence>
<gene>
    <name evidence="2" type="ORF">VE96_C0024G0004</name>
</gene>
<accession>A0A0G1K6A8</accession>
<dbReference type="GO" id="GO:0003677">
    <property type="term" value="F:DNA binding"/>
    <property type="evidence" value="ECO:0007669"/>
    <property type="project" value="InterPro"/>
</dbReference>
<reference evidence="2 3" key="1">
    <citation type="journal article" date="2015" name="Nature">
        <title>rRNA introns, odd ribosomes, and small enigmatic genomes across a large radiation of phyla.</title>
        <authorList>
            <person name="Brown C.T."/>
            <person name="Hug L.A."/>
            <person name="Thomas B.C."/>
            <person name="Sharon I."/>
            <person name="Castelle C.J."/>
            <person name="Singh A."/>
            <person name="Wilkins M.J."/>
            <person name="Williams K.H."/>
            <person name="Banfield J.F."/>
        </authorList>
    </citation>
    <scope>NUCLEOTIDE SEQUENCE [LARGE SCALE GENOMIC DNA]</scope>
</reference>
<dbReference type="CDD" id="cd00093">
    <property type="entry name" value="HTH_XRE"/>
    <property type="match status" value="1"/>
</dbReference>
<protein>
    <recommendedName>
        <fullName evidence="1">HTH cro/C1-type domain-containing protein</fullName>
    </recommendedName>
</protein>
<feature type="domain" description="HTH cro/C1-type" evidence="1">
    <location>
        <begin position="14"/>
        <end position="64"/>
    </location>
</feature>
<dbReference type="EMBL" id="LCIJ01000024">
    <property type="protein sequence ID" value="KKT51867.1"/>
    <property type="molecule type" value="Genomic_DNA"/>
</dbReference>
<dbReference type="AlphaFoldDB" id="A0A0G1K6A8"/>